<evidence type="ECO:0000313" key="3">
    <source>
        <dbReference type="Proteomes" id="UP001597380"/>
    </source>
</evidence>
<proteinExistence type="predicted"/>
<keyword evidence="3" id="KW-1185">Reference proteome</keyword>
<name>A0ABW4XMM9_9GAMM</name>
<dbReference type="RefSeq" id="WP_345339568.1">
    <property type="nucleotide sequence ID" value="NZ_BAABLI010000009.1"/>
</dbReference>
<dbReference type="InterPro" id="IPR025351">
    <property type="entry name" value="Pvc16_N"/>
</dbReference>
<dbReference type="Pfam" id="PF14065">
    <property type="entry name" value="Pvc16_N"/>
    <property type="match status" value="1"/>
</dbReference>
<evidence type="ECO:0000259" key="1">
    <source>
        <dbReference type="Pfam" id="PF14065"/>
    </source>
</evidence>
<protein>
    <submittedName>
        <fullName evidence="2">DUF4255 domain-containing protein</fullName>
    </submittedName>
</protein>
<gene>
    <name evidence="2" type="ORF">ACFSJ3_12765</name>
</gene>
<organism evidence="2 3">
    <name type="scientific">Corallincola platygyrae</name>
    <dbReference type="NCBI Taxonomy" id="1193278"/>
    <lineage>
        <taxon>Bacteria</taxon>
        <taxon>Pseudomonadati</taxon>
        <taxon>Pseudomonadota</taxon>
        <taxon>Gammaproteobacteria</taxon>
        <taxon>Alteromonadales</taxon>
        <taxon>Psychromonadaceae</taxon>
        <taxon>Corallincola</taxon>
    </lineage>
</organism>
<dbReference type="EMBL" id="JBHUHT010000013">
    <property type="protein sequence ID" value="MFD2096862.1"/>
    <property type="molecule type" value="Genomic_DNA"/>
</dbReference>
<accession>A0ABW4XMM9</accession>
<dbReference type="Proteomes" id="UP001597380">
    <property type="component" value="Unassembled WGS sequence"/>
</dbReference>
<feature type="domain" description="Pvc16 N-terminal" evidence="1">
    <location>
        <begin position="9"/>
        <end position="180"/>
    </location>
</feature>
<sequence length="189" mass="21282">MLDIALSFVTDELNSYLKAKTGITDDVVKLGQVIDDNGKYALSKESVALTLVNIEQETTTRQQLPESSFVQGQNVTLPPELRLNLYLMFVARFTLYDQALKYLSHIMNFFQTRPLFSSDDYPALDPKLARLSLDLQSPNYDQLNQIWAYLGGKHLPSALYKMRVVALRDQDAPDIGPPILAVNNDLTSL</sequence>
<evidence type="ECO:0000313" key="2">
    <source>
        <dbReference type="EMBL" id="MFD2096862.1"/>
    </source>
</evidence>
<comment type="caution">
    <text evidence="2">The sequence shown here is derived from an EMBL/GenBank/DDBJ whole genome shotgun (WGS) entry which is preliminary data.</text>
</comment>
<reference evidence="3" key="1">
    <citation type="journal article" date="2019" name="Int. J. Syst. Evol. Microbiol.">
        <title>The Global Catalogue of Microorganisms (GCM) 10K type strain sequencing project: providing services to taxonomists for standard genome sequencing and annotation.</title>
        <authorList>
            <consortium name="The Broad Institute Genomics Platform"/>
            <consortium name="The Broad Institute Genome Sequencing Center for Infectious Disease"/>
            <person name="Wu L."/>
            <person name="Ma J."/>
        </authorList>
    </citation>
    <scope>NUCLEOTIDE SEQUENCE [LARGE SCALE GENOMIC DNA]</scope>
    <source>
        <strain evidence="3">CGMCC 1.10992</strain>
    </source>
</reference>